<reference evidence="2 3" key="1">
    <citation type="submission" date="2014-04" db="EMBL/GenBank/DDBJ databases">
        <title>A new species of microsporidia sheds light on the evolution of extreme parasitism.</title>
        <authorList>
            <person name="Haag K.L."/>
            <person name="James T.Y."/>
            <person name="Larsson R."/>
            <person name="Schaer T.M."/>
            <person name="Refardt D."/>
            <person name="Pombert J.-F."/>
            <person name="Ebert D."/>
        </authorList>
    </citation>
    <scope>NUCLEOTIDE SEQUENCE [LARGE SCALE GENOMIC DNA]</scope>
    <source>
        <strain evidence="2 3">UGP3</strain>
        <tissue evidence="2">Spores</tissue>
    </source>
</reference>
<protein>
    <submittedName>
        <fullName evidence="2">Uncharacterized protein</fullName>
    </submittedName>
</protein>
<dbReference type="RefSeq" id="XP_013239582.1">
    <property type="nucleotide sequence ID" value="XM_013384128.1"/>
</dbReference>
<sequence length="69" mass="7021">MWSSGLQVCPGSEAVGWSEEHGGHTGDGHVVAPTQRNTPVAAAPPRTPPNPTRSGPAGSASMRHPTPAE</sequence>
<name>A0A098VVX6_9MICR</name>
<evidence type="ECO:0000256" key="1">
    <source>
        <dbReference type="SAM" id="MobiDB-lite"/>
    </source>
</evidence>
<dbReference type="Proteomes" id="UP000029725">
    <property type="component" value="Unassembled WGS sequence"/>
</dbReference>
<feature type="compositionally biased region" description="Basic and acidic residues" evidence="1">
    <location>
        <begin position="18"/>
        <end position="27"/>
    </location>
</feature>
<dbReference type="GeneID" id="25257996"/>
<organism evidence="2 3">
    <name type="scientific">Mitosporidium daphniae</name>
    <dbReference type="NCBI Taxonomy" id="1485682"/>
    <lineage>
        <taxon>Eukaryota</taxon>
        <taxon>Fungi</taxon>
        <taxon>Fungi incertae sedis</taxon>
        <taxon>Microsporidia</taxon>
        <taxon>Mitosporidium</taxon>
    </lineage>
</organism>
<keyword evidence="3" id="KW-1185">Reference proteome</keyword>
<evidence type="ECO:0000313" key="2">
    <source>
        <dbReference type="EMBL" id="KGG53107.1"/>
    </source>
</evidence>
<comment type="caution">
    <text evidence="2">The sequence shown here is derived from an EMBL/GenBank/DDBJ whole genome shotgun (WGS) entry which is preliminary data.</text>
</comment>
<dbReference type="HOGENOM" id="CLU_2776476_0_0_1"/>
<dbReference type="EMBL" id="JMKJ01000011">
    <property type="protein sequence ID" value="KGG53107.1"/>
    <property type="molecule type" value="Genomic_DNA"/>
</dbReference>
<feature type="region of interest" description="Disordered" evidence="1">
    <location>
        <begin position="1"/>
        <end position="69"/>
    </location>
</feature>
<dbReference type="AlphaFoldDB" id="A0A098VVX6"/>
<proteinExistence type="predicted"/>
<accession>A0A098VVX6</accession>
<evidence type="ECO:0000313" key="3">
    <source>
        <dbReference type="Proteomes" id="UP000029725"/>
    </source>
</evidence>
<dbReference type="VEuPathDB" id="MicrosporidiaDB:DI09_10p40"/>
<gene>
    <name evidence="2" type="ORF">DI09_10p40</name>
</gene>